<dbReference type="EMBL" id="JACIDR010000002">
    <property type="protein sequence ID" value="MBB3972725.1"/>
    <property type="molecule type" value="Genomic_DNA"/>
</dbReference>
<gene>
    <name evidence="3" type="ORF">GGR24_001382</name>
</gene>
<keyword evidence="2" id="KW-0472">Membrane</keyword>
<accession>A0A7W6GEY7</accession>
<keyword evidence="2" id="KW-0812">Transmembrane</keyword>
<dbReference type="Proteomes" id="UP000528964">
    <property type="component" value="Unassembled WGS sequence"/>
</dbReference>
<reference evidence="3 4" key="1">
    <citation type="submission" date="2020-08" db="EMBL/GenBank/DDBJ databases">
        <title>Genomic Encyclopedia of Type Strains, Phase IV (KMG-IV): sequencing the most valuable type-strain genomes for metagenomic binning, comparative biology and taxonomic classification.</title>
        <authorList>
            <person name="Goeker M."/>
        </authorList>
    </citation>
    <scope>NUCLEOTIDE SEQUENCE [LARGE SCALE GENOMIC DNA]</scope>
    <source>
        <strain evidence="3 4">DSM 25481</strain>
    </source>
</reference>
<dbReference type="RefSeq" id="WP_183394610.1">
    <property type="nucleotide sequence ID" value="NZ_JACIDR010000002.1"/>
</dbReference>
<comment type="caution">
    <text evidence="3">The sequence shown here is derived from an EMBL/GenBank/DDBJ whole genome shotgun (WGS) entry which is preliminary data.</text>
</comment>
<evidence type="ECO:0000313" key="4">
    <source>
        <dbReference type="Proteomes" id="UP000528964"/>
    </source>
</evidence>
<evidence type="ECO:0000256" key="2">
    <source>
        <dbReference type="SAM" id="Phobius"/>
    </source>
</evidence>
<evidence type="ECO:0000313" key="3">
    <source>
        <dbReference type="EMBL" id="MBB3972725.1"/>
    </source>
</evidence>
<keyword evidence="2" id="KW-1133">Transmembrane helix</keyword>
<sequence>MTFRDHPTSGAETRRKRKFPLGTVAMVAGIVLVLFSVLIAYIGDHGVPSSPDAETPVKPQARQDLPRAP</sequence>
<protein>
    <submittedName>
        <fullName evidence="3">Uncharacterized protein</fullName>
    </submittedName>
</protein>
<dbReference type="AlphaFoldDB" id="A0A7W6GEY7"/>
<name>A0A7W6GEY7_9HYPH</name>
<keyword evidence="4" id="KW-1185">Reference proteome</keyword>
<feature type="transmembrane region" description="Helical" evidence="2">
    <location>
        <begin position="21"/>
        <end position="42"/>
    </location>
</feature>
<proteinExistence type="predicted"/>
<organism evidence="3 4">
    <name type="scientific">Hansschlegelia beijingensis</name>
    <dbReference type="NCBI Taxonomy" id="1133344"/>
    <lineage>
        <taxon>Bacteria</taxon>
        <taxon>Pseudomonadati</taxon>
        <taxon>Pseudomonadota</taxon>
        <taxon>Alphaproteobacteria</taxon>
        <taxon>Hyphomicrobiales</taxon>
        <taxon>Methylopilaceae</taxon>
        <taxon>Hansschlegelia</taxon>
    </lineage>
</organism>
<feature type="region of interest" description="Disordered" evidence="1">
    <location>
        <begin position="46"/>
        <end position="69"/>
    </location>
</feature>
<evidence type="ECO:0000256" key="1">
    <source>
        <dbReference type="SAM" id="MobiDB-lite"/>
    </source>
</evidence>